<reference evidence="2" key="1">
    <citation type="submission" date="2017-01" db="EMBL/GenBank/DDBJ databases">
        <title>Comparative genomics of anhydrobiosis in the tardigrade Hypsibius dujardini.</title>
        <authorList>
            <person name="Yoshida Y."/>
            <person name="Koutsovoulos G."/>
            <person name="Laetsch D."/>
            <person name="Stevens L."/>
            <person name="Kumar S."/>
            <person name="Horikawa D."/>
            <person name="Ishino K."/>
            <person name="Komine S."/>
            <person name="Tomita M."/>
            <person name="Blaxter M."/>
            <person name="Arakawa K."/>
        </authorList>
    </citation>
    <scope>NUCLEOTIDE SEQUENCE [LARGE SCALE GENOMIC DNA]</scope>
    <source>
        <strain evidence="2">Z151</strain>
    </source>
</reference>
<dbReference type="Proteomes" id="UP000192578">
    <property type="component" value="Unassembled WGS sequence"/>
</dbReference>
<name>A0A9X6NGX1_HYPEX</name>
<keyword evidence="2" id="KW-1185">Reference proteome</keyword>
<evidence type="ECO:0000313" key="2">
    <source>
        <dbReference type="Proteomes" id="UP000192578"/>
    </source>
</evidence>
<dbReference type="EMBL" id="MTYJ01000350">
    <property type="protein sequence ID" value="OWA53847.1"/>
    <property type="molecule type" value="Genomic_DNA"/>
</dbReference>
<comment type="caution">
    <text evidence="1">The sequence shown here is derived from an EMBL/GenBank/DDBJ whole genome shotgun (WGS) entry which is preliminary data.</text>
</comment>
<evidence type="ECO:0000313" key="1">
    <source>
        <dbReference type="EMBL" id="OWA53847.1"/>
    </source>
</evidence>
<protein>
    <submittedName>
        <fullName evidence="1">Uncharacterized protein</fullName>
    </submittedName>
</protein>
<organism evidence="1 2">
    <name type="scientific">Hypsibius exemplaris</name>
    <name type="common">Freshwater tardigrade</name>
    <dbReference type="NCBI Taxonomy" id="2072580"/>
    <lineage>
        <taxon>Eukaryota</taxon>
        <taxon>Metazoa</taxon>
        <taxon>Ecdysozoa</taxon>
        <taxon>Tardigrada</taxon>
        <taxon>Eutardigrada</taxon>
        <taxon>Parachela</taxon>
        <taxon>Hypsibioidea</taxon>
        <taxon>Hypsibiidae</taxon>
        <taxon>Hypsibius</taxon>
    </lineage>
</organism>
<sequence>MTASISVKVATRTFQATDQPSKMMMLITVQDTSIPDAVYDVSGSLNVANYYIYELFVPFDCAWLDYNREIACCAYLVVLFPPREDIVKAALKRFRRAFTPTLGVSGKSSSSGFTDTATNNGTKVDVKEMGDSSKISTHCLFFTNCSYSCKTNCDSKGMPLKKAFPSNPNMRYTEYNCTDVALFNGVAQWRETDGVVKKFFDLSQTNEIVASCVFYETNWYECYGVADCSRGDRGILTCEGSAPWRGFYDRSPLQGAGWSRNVTQEAMNNGGTFQGQTVAGDLNILRTCN</sequence>
<accession>A0A9X6NGX1</accession>
<proteinExistence type="predicted"/>
<dbReference type="AlphaFoldDB" id="A0A9X6NGX1"/>
<gene>
    <name evidence="1" type="ORF">BV898_18268</name>
</gene>